<dbReference type="InterPro" id="IPR014710">
    <property type="entry name" value="RmlC-like_jellyroll"/>
</dbReference>
<proteinExistence type="predicted"/>
<dbReference type="PANTHER" id="PTHR21047">
    <property type="entry name" value="DTDP-6-DEOXY-D-GLUCOSE-3,5 EPIMERASE"/>
    <property type="match status" value="1"/>
</dbReference>
<evidence type="ECO:0000313" key="2">
    <source>
        <dbReference type="EMBL" id="OGD85855.1"/>
    </source>
</evidence>
<feature type="site" description="Participates in a stacking interaction with the thymidine ring of dTDP-4-oxo-6-deoxyglucose" evidence="1">
    <location>
        <position position="149"/>
    </location>
</feature>
<dbReference type="InterPro" id="IPR000888">
    <property type="entry name" value="RmlC-like"/>
</dbReference>
<evidence type="ECO:0008006" key="4">
    <source>
        <dbReference type="Google" id="ProtNLM"/>
    </source>
</evidence>
<dbReference type="Proteomes" id="UP000177069">
    <property type="component" value="Unassembled WGS sequence"/>
</dbReference>
<dbReference type="GO" id="GO:0005829">
    <property type="term" value="C:cytosol"/>
    <property type="evidence" value="ECO:0007669"/>
    <property type="project" value="TreeGrafter"/>
</dbReference>
<dbReference type="InterPro" id="IPR011051">
    <property type="entry name" value="RmlC_Cupin_sf"/>
</dbReference>
<dbReference type="Gene3D" id="2.60.120.10">
    <property type="entry name" value="Jelly Rolls"/>
    <property type="match status" value="1"/>
</dbReference>
<dbReference type="GO" id="GO:0008830">
    <property type="term" value="F:dTDP-4-dehydrorhamnose 3,5-epimerase activity"/>
    <property type="evidence" value="ECO:0007669"/>
    <property type="project" value="InterPro"/>
</dbReference>
<gene>
    <name evidence="2" type="ORF">A2696_03550</name>
</gene>
<evidence type="ECO:0000313" key="3">
    <source>
        <dbReference type="Proteomes" id="UP000177069"/>
    </source>
</evidence>
<name>A0A1F5G207_9BACT</name>
<dbReference type="SUPFAM" id="SSF51182">
    <property type="entry name" value="RmlC-like cupins"/>
    <property type="match status" value="1"/>
</dbReference>
<dbReference type="Pfam" id="PF00908">
    <property type="entry name" value="dTDP_sugar_isom"/>
    <property type="match status" value="1"/>
</dbReference>
<dbReference type="AlphaFoldDB" id="A0A1F5G207"/>
<dbReference type="GO" id="GO:0000271">
    <property type="term" value="P:polysaccharide biosynthetic process"/>
    <property type="evidence" value="ECO:0007669"/>
    <property type="project" value="TreeGrafter"/>
</dbReference>
<evidence type="ECO:0000256" key="1">
    <source>
        <dbReference type="PIRSR" id="PIRSR600888-3"/>
    </source>
</evidence>
<dbReference type="EMBL" id="MFBA01000012">
    <property type="protein sequence ID" value="OGD85855.1"/>
    <property type="molecule type" value="Genomic_DNA"/>
</dbReference>
<reference evidence="2 3" key="1">
    <citation type="journal article" date="2016" name="Nat. Commun.">
        <title>Thousands of microbial genomes shed light on interconnected biogeochemical processes in an aquifer system.</title>
        <authorList>
            <person name="Anantharaman K."/>
            <person name="Brown C.T."/>
            <person name="Hug L.A."/>
            <person name="Sharon I."/>
            <person name="Castelle C.J."/>
            <person name="Probst A.J."/>
            <person name="Thomas B.C."/>
            <person name="Singh A."/>
            <person name="Wilkins M.J."/>
            <person name="Karaoz U."/>
            <person name="Brodie E.L."/>
            <person name="Williams K.H."/>
            <person name="Hubbard S.S."/>
            <person name="Banfield J.F."/>
        </authorList>
    </citation>
    <scope>NUCLEOTIDE SEQUENCE [LARGE SCALE GENOMIC DNA]</scope>
</reference>
<sequence length="177" mass="20629">MKYQYIDLVNQKDLIRDVIIRKLTIHKDATGTLFETLRKDWADVINESDLQFAMQYMSITPPGVARDEDKWHVHKFQKDRFICVSGRIVTAICDPRQDSQTKGRLNLFLMGPEEENEMYMVVIPPNTYHGFMTVSKDPGYLLNFPTQLYNPADEGRIDHAGELSWRQVRSDFGIQDK</sequence>
<protein>
    <recommendedName>
        <fullName evidence="4">dTDP-4-dehydrorhamnose 3,5-epimerase</fullName>
    </recommendedName>
</protein>
<organism evidence="2 3">
    <name type="scientific">Candidatus Curtissbacteria bacterium RIFCSPHIGHO2_01_FULL_41_13</name>
    <dbReference type="NCBI Taxonomy" id="1797745"/>
    <lineage>
        <taxon>Bacteria</taxon>
        <taxon>Candidatus Curtissiibacteriota</taxon>
    </lineage>
</organism>
<comment type="caution">
    <text evidence="2">The sequence shown here is derived from an EMBL/GenBank/DDBJ whole genome shotgun (WGS) entry which is preliminary data.</text>
</comment>
<dbReference type="PANTHER" id="PTHR21047:SF2">
    <property type="entry name" value="THYMIDINE DIPHOSPHO-4-KETO-RHAMNOSE 3,5-EPIMERASE"/>
    <property type="match status" value="1"/>
</dbReference>
<accession>A0A1F5G207</accession>